<dbReference type="InterPro" id="IPR036412">
    <property type="entry name" value="HAD-like_sf"/>
</dbReference>
<name>A0A077MBW7_9MICO</name>
<evidence type="ECO:0000313" key="2">
    <source>
        <dbReference type="Proteomes" id="UP000035720"/>
    </source>
</evidence>
<dbReference type="SFLD" id="SFLDG01129">
    <property type="entry name" value="C1.5:_HAD__Beta-PGM__Phosphata"/>
    <property type="match status" value="1"/>
</dbReference>
<comment type="caution">
    <text evidence="1">The sequence shown here is derived from an EMBL/GenBank/DDBJ whole genome shotgun (WGS) entry which is preliminary data.</text>
</comment>
<dbReference type="InterPro" id="IPR050155">
    <property type="entry name" value="HAD-like_hydrolase_sf"/>
</dbReference>
<dbReference type="Gene3D" id="3.40.50.1000">
    <property type="entry name" value="HAD superfamily/HAD-like"/>
    <property type="match status" value="1"/>
</dbReference>
<sequence length="216" mass="22831">MTENRPTTVLFDLDGTLVDTIDLILQSYDHAIRAVLGDIDYPPSTARAWIGKPLLVGFTDTYPEHAEALAEAYRPWNRANAARLTKRYPGIEDMLRKLLEDGIRVGVVTSKSHEPAEAALAHAGLTGLIDLVATMESTTRHKPDPDPLIHGAARLSTPVERCAYVGDAVVDVLAAKAAGMRSIAVTWGAGGRADLAAAGADAVVDDAAGLLTALLG</sequence>
<reference evidence="1 2" key="1">
    <citation type="journal article" date="2013" name="ISME J.">
        <title>A metabolic model for members of the genus Tetrasphaera involved in enhanced biological phosphorus removal.</title>
        <authorList>
            <person name="Kristiansen R."/>
            <person name="Nguyen H.T.T."/>
            <person name="Saunders A.M."/>
            <person name="Nielsen J.L."/>
            <person name="Wimmer R."/>
            <person name="Le V.Q."/>
            <person name="McIlroy S.J."/>
            <person name="Petrovski S."/>
            <person name="Seviour R.J."/>
            <person name="Calteau A."/>
            <person name="Nielsen K.L."/>
            <person name="Nielsen P.H."/>
        </authorList>
    </citation>
    <scope>NUCLEOTIDE SEQUENCE [LARGE SCALE GENOMIC DNA]</scope>
    <source>
        <strain evidence="1 2">Ben 74</strain>
    </source>
</reference>
<dbReference type="Proteomes" id="UP000035720">
    <property type="component" value="Unassembled WGS sequence"/>
</dbReference>
<organism evidence="1 2">
    <name type="scientific">Nostocoides jenkinsii Ben 74</name>
    <dbReference type="NCBI Taxonomy" id="1193518"/>
    <lineage>
        <taxon>Bacteria</taxon>
        <taxon>Bacillati</taxon>
        <taxon>Actinomycetota</taxon>
        <taxon>Actinomycetes</taxon>
        <taxon>Micrococcales</taxon>
        <taxon>Intrasporangiaceae</taxon>
        <taxon>Nostocoides</taxon>
    </lineage>
</organism>
<dbReference type="GO" id="GO:0008967">
    <property type="term" value="F:phosphoglycolate phosphatase activity"/>
    <property type="evidence" value="ECO:0007669"/>
    <property type="project" value="TreeGrafter"/>
</dbReference>
<dbReference type="PANTHER" id="PTHR43434:SF1">
    <property type="entry name" value="PHOSPHOGLYCOLATE PHOSPHATASE"/>
    <property type="match status" value="1"/>
</dbReference>
<dbReference type="NCBIfam" id="TIGR01509">
    <property type="entry name" value="HAD-SF-IA-v3"/>
    <property type="match status" value="1"/>
</dbReference>
<dbReference type="Pfam" id="PF13419">
    <property type="entry name" value="HAD_2"/>
    <property type="match status" value="1"/>
</dbReference>
<dbReference type="GO" id="GO:0006281">
    <property type="term" value="P:DNA repair"/>
    <property type="evidence" value="ECO:0007669"/>
    <property type="project" value="TreeGrafter"/>
</dbReference>
<accession>A0A077MBW7</accession>
<dbReference type="InterPro" id="IPR041492">
    <property type="entry name" value="HAD_2"/>
</dbReference>
<dbReference type="SFLD" id="SFLDS00003">
    <property type="entry name" value="Haloacid_Dehalogenase"/>
    <property type="match status" value="1"/>
</dbReference>
<keyword evidence="2" id="KW-1185">Reference proteome</keyword>
<dbReference type="STRING" id="1193518.BN13_370016"/>
<dbReference type="InterPro" id="IPR006439">
    <property type="entry name" value="HAD-SF_hydro_IA"/>
</dbReference>
<dbReference type="GO" id="GO:0005829">
    <property type="term" value="C:cytosol"/>
    <property type="evidence" value="ECO:0007669"/>
    <property type="project" value="TreeGrafter"/>
</dbReference>
<dbReference type="SUPFAM" id="SSF56784">
    <property type="entry name" value="HAD-like"/>
    <property type="match status" value="1"/>
</dbReference>
<dbReference type="AlphaFoldDB" id="A0A077MBW7"/>
<dbReference type="SFLD" id="SFLDG01135">
    <property type="entry name" value="C1.5.6:_HAD__Beta-PGM__Phospha"/>
    <property type="match status" value="1"/>
</dbReference>
<dbReference type="NCBIfam" id="TIGR01549">
    <property type="entry name" value="HAD-SF-IA-v1"/>
    <property type="match status" value="1"/>
</dbReference>
<dbReference type="InterPro" id="IPR023214">
    <property type="entry name" value="HAD_sf"/>
</dbReference>
<dbReference type="Gene3D" id="1.10.150.240">
    <property type="entry name" value="Putative phosphatase, domain 2"/>
    <property type="match status" value="1"/>
</dbReference>
<dbReference type="PANTHER" id="PTHR43434">
    <property type="entry name" value="PHOSPHOGLYCOLATE PHOSPHATASE"/>
    <property type="match status" value="1"/>
</dbReference>
<dbReference type="InterPro" id="IPR023198">
    <property type="entry name" value="PGP-like_dom2"/>
</dbReference>
<proteinExistence type="predicted"/>
<evidence type="ECO:0000313" key="1">
    <source>
        <dbReference type="EMBL" id="CCI53345.1"/>
    </source>
</evidence>
<protein>
    <submittedName>
        <fullName evidence="1">Phosphoglycolate phosphatase</fullName>
    </submittedName>
</protein>
<dbReference type="EMBL" id="CAJC01000147">
    <property type="protein sequence ID" value="CCI53345.1"/>
    <property type="molecule type" value="Genomic_DNA"/>
</dbReference>
<dbReference type="RefSeq" id="WP_048545604.1">
    <property type="nucleotide sequence ID" value="NZ_HF571038.1"/>
</dbReference>
<gene>
    <name evidence="1" type="ORF">BN13_370016</name>
</gene>